<dbReference type="Pfam" id="PF03544">
    <property type="entry name" value="TonB_C"/>
    <property type="match status" value="1"/>
</dbReference>
<dbReference type="AlphaFoldDB" id="A0A7S7NLT7"/>
<name>A0A7S7NLT7_PALFE</name>
<evidence type="ECO:0000313" key="8">
    <source>
        <dbReference type="EMBL" id="QOY85982.1"/>
    </source>
</evidence>
<organism evidence="8 9">
    <name type="scientific">Paludibaculum fermentans</name>
    <dbReference type="NCBI Taxonomy" id="1473598"/>
    <lineage>
        <taxon>Bacteria</taxon>
        <taxon>Pseudomonadati</taxon>
        <taxon>Acidobacteriota</taxon>
        <taxon>Terriglobia</taxon>
        <taxon>Bryobacterales</taxon>
        <taxon>Bryobacteraceae</taxon>
        <taxon>Paludibaculum</taxon>
    </lineage>
</organism>
<feature type="compositionally biased region" description="Pro residues" evidence="5">
    <location>
        <begin position="116"/>
        <end position="135"/>
    </location>
</feature>
<evidence type="ECO:0000256" key="1">
    <source>
        <dbReference type="ARBA" id="ARBA00004167"/>
    </source>
</evidence>
<dbReference type="EMBL" id="CP063849">
    <property type="protein sequence ID" value="QOY85982.1"/>
    <property type="molecule type" value="Genomic_DNA"/>
</dbReference>
<protein>
    <submittedName>
        <fullName evidence="8">TonB family protein</fullName>
    </submittedName>
</protein>
<dbReference type="NCBIfam" id="TIGR01352">
    <property type="entry name" value="tonB_Cterm"/>
    <property type="match status" value="1"/>
</dbReference>
<evidence type="ECO:0000313" key="9">
    <source>
        <dbReference type="Proteomes" id="UP000593892"/>
    </source>
</evidence>
<dbReference type="KEGG" id="pfer:IRI77_24625"/>
<feature type="compositionally biased region" description="Pro residues" evidence="5">
    <location>
        <begin position="165"/>
        <end position="177"/>
    </location>
</feature>
<sequence>MLESFQRYWHGDQEQLELLLDYGDQEQTRRRRLAACGAVLYQLAVILFALNAPGGAMRFHSGAEVHVDVRRSTPLIAPRNLPEFKVTQKEEQHKKPATEVDMAALMPKKAIIQPQSTPPGKPFTPPPGPAAAPVPRPQAVEAPKIEVAEQQAPPNVPAGLTPKLPTTPPPAAEPPKTNPFERVGGPQPGTSATQGVGRVAIAPPKTGVEEAIRAVAQGGGGHGVMVGDIGGGGLGSLSEGRIQNPTPGRHGSSLELLSDPKGVDFRPYLIQVLAAVKRNWQAVLPESARLGRQGRTAIQFSINRVGGVPKLVIAFPSGTEALDRAAVAGISASNPFPPLPAEFTGTEIRLQLVFTYNMPR</sequence>
<dbReference type="SUPFAM" id="SSF74653">
    <property type="entry name" value="TolA/TonB C-terminal domain"/>
    <property type="match status" value="1"/>
</dbReference>
<dbReference type="GO" id="GO:0055085">
    <property type="term" value="P:transmembrane transport"/>
    <property type="evidence" value="ECO:0007669"/>
    <property type="project" value="InterPro"/>
</dbReference>
<evidence type="ECO:0000259" key="7">
    <source>
        <dbReference type="PROSITE" id="PS52015"/>
    </source>
</evidence>
<dbReference type="PROSITE" id="PS52015">
    <property type="entry name" value="TONB_CTD"/>
    <property type="match status" value="1"/>
</dbReference>
<proteinExistence type="predicted"/>
<dbReference type="Proteomes" id="UP000593892">
    <property type="component" value="Chromosome"/>
</dbReference>
<comment type="subcellular location">
    <subcellularLocation>
        <location evidence="1">Membrane</location>
        <topology evidence="1">Single-pass membrane protein</topology>
    </subcellularLocation>
</comment>
<dbReference type="Gene3D" id="3.30.1150.10">
    <property type="match status" value="1"/>
</dbReference>
<feature type="region of interest" description="Disordered" evidence="5">
    <location>
        <begin position="112"/>
        <end position="135"/>
    </location>
</feature>
<keyword evidence="9" id="KW-1185">Reference proteome</keyword>
<accession>A0A7S7NLT7</accession>
<evidence type="ECO:0000256" key="5">
    <source>
        <dbReference type="SAM" id="MobiDB-lite"/>
    </source>
</evidence>
<dbReference type="RefSeq" id="WP_194447651.1">
    <property type="nucleotide sequence ID" value="NZ_CP063849.1"/>
</dbReference>
<evidence type="ECO:0000256" key="3">
    <source>
        <dbReference type="ARBA" id="ARBA00022989"/>
    </source>
</evidence>
<keyword evidence="2 6" id="KW-0812">Transmembrane</keyword>
<dbReference type="GO" id="GO:0016020">
    <property type="term" value="C:membrane"/>
    <property type="evidence" value="ECO:0007669"/>
    <property type="project" value="UniProtKB-SubCell"/>
</dbReference>
<dbReference type="InterPro" id="IPR037682">
    <property type="entry name" value="TonB_C"/>
</dbReference>
<dbReference type="InterPro" id="IPR006260">
    <property type="entry name" value="TonB/TolA_C"/>
</dbReference>
<feature type="region of interest" description="Disordered" evidence="5">
    <location>
        <begin position="150"/>
        <end position="195"/>
    </location>
</feature>
<feature type="domain" description="TonB C-terminal" evidence="7">
    <location>
        <begin position="268"/>
        <end position="360"/>
    </location>
</feature>
<feature type="transmembrane region" description="Helical" evidence="6">
    <location>
        <begin position="33"/>
        <end position="50"/>
    </location>
</feature>
<keyword evidence="4 6" id="KW-0472">Membrane</keyword>
<reference evidence="8 9" key="1">
    <citation type="submission" date="2020-10" db="EMBL/GenBank/DDBJ databases">
        <title>Complete genome sequence of Paludibaculum fermentans P105T, a facultatively anaerobic acidobacterium capable of dissimilatory Fe(III) reduction.</title>
        <authorList>
            <person name="Dedysh S.N."/>
            <person name="Beletsky A.V."/>
            <person name="Kulichevskaya I.S."/>
            <person name="Mardanov A.V."/>
            <person name="Ravin N.V."/>
        </authorList>
    </citation>
    <scope>NUCLEOTIDE SEQUENCE [LARGE SCALE GENOMIC DNA]</scope>
    <source>
        <strain evidence="8 9">P105</strain>
    </source>
</reference>
<gene>
    <name evidence="8" type="ORF">IRI77_24625</name>
</gene>
<evidence type="ECO:0000256" key="2">
    <source>
        <dbReference type="ARBA" id="ARBA00022692"/>
    </source>
</evidence>
<evidence type="ECO:0000256" key="6">
    <source>
        <dbReference type="SAM" id="Phobius"/>
    </source>
</evidence>
<keyword evidence="3 6" id="KW-1133">Transmembrane helix</keyword>
<evidence type="ECO:0000256" key="4">
    <source>
        <dbReference type="ARBA" id="ARBA00023136"/>
    </source>
</evidence>